<gene>
    <name evidence="2" type="ORF">AVEN_213130_1</name>
</gene>
<dbReference type="AlphaFoldDB" id="A0A4Y2LPA9"/>
<evidence type="ECO:0000256" key="1">
    <source>
        <dbReference type="SAM" id="MobiDB-lite"/>
    </source>
</evidence>
<proteinExistence type="predicted"/>
<sequence length="88" mass="9788">MIYPIRRSVPPVARTDMSHQRARTTGGSHGYIPSDDEYHRWLALICPIRRRVPPVARTNMSHQTVCTTGGSHLVVPSDGAYHRSLAPA</sequence>
<protein>
    <submittedName>
        <fullName evidence="2">Uncharacterized protein</fullName>
    </submittedName>
</protein>
<keyword evidence="3" id="KW-1185">Reference proteome</keyword>
<reference evidence="2 3" key="1">
    <citation type="journal article" date="2019" name="Sci. Rep.">
        <title>Orb-weaving spider Araneus ventricosus genome elucidates the spidroin gene catalogue.</title>
        <authorList>
            <person name="Kono N."/>
            <person name="Nakamura H."/>
            <person name="Ohtoshi R."/>
            <person name="Moran D.A.P."/>
            <person name="Shinohara A."/>
            <person name="Yoshida Y."/>
            <person name="Fujiwara M."/>
            <person name="Mori M."/>
            <person name="Tomita M."/>
            <person name="Arakawa K."/>
        </authorList>
    </citation>
    <scope>NUCLEOTIDE SEQUENCE [LARGE SCALE GENOMIC DNA]</scope>
</reference>
<feature type="region of interest" description="Disordered" evidence="1">
    <location>
        <begin position="1"/>
        <end position="31"/>
    </location>
</feature>
<organism evidence="2 3">
    <name type="scientific">Araneus ventricosus</name>
    <name type="common">Orbweaver spider</name>
    <name type="synonym">Epeira ventricosa</name>
    <dbReference type="NCBI Taxonomy" id="182803"/>
    <lineage>
        <taxon>Eukaryota</taxon>
        <taxon>Metazoa</taxon>
        <taxon>Ecdysozoa</taxon>
        <taxon>Arthropoda</taxon>
        <taxon>Chelicerata</taxon>
        <taxon>Arachnida</taxon>
        <taxon>Araneae</taxon>
        <taxon>Araneomorphae</taxon>
        <taxon>Entelegynae</taxon>
        <taxon>Araneoidea</taxon>
        <taxon>Araneidae</taxon>
        <taxon>Araneus</taxon>
    </lineage>
</organism>
<comment type="caution">
    <text evidence="2">The sequence shown here is derived from an EMBL/GenBank/DDBJ whole genome shotgun (WGS) entry which is preliminary data.</text>
</comment>
<accession>A0A4Y2LPA9</accession>
<dbReference type="EMBL" id="BGPR01119319">
    <property type="protein sequence ID" value="GBN15396.1"/>
    <property type="molecule type" value="Genomic_DNA"/>
</dbReference>
<name>A0A4Y2LPA9_ARAVE</name>
<evidence type="ECO:0000313" key="3">
    <source>
        <dbReference type="Proteomes" id="UP000499080"/>
    </source>
</evidence>
<dbReference type="Proteomes" id="UP000499080">
    <property type="component" value="Unassembled WGS sequence"/>
</dbReference>
<evidence type="ECO:0000313" key="2">
    <source>
        <dbReference type="EMBL" id="GBN15396.1"/>
    </source>
</evidence>